<dbReference type="AlphaFoldDB" id="A0A6J6L1T2"/>
<evidence type="ECO:0000256" key="1">
    <source>
        <dbReference type="SAM" id="MobiDB-lite"/>
    </source>
</evidence>
<accession>A0A6J6L1T2</accession>
<keyword evidence="2" id="KW-0812">Transmembrane</keyword>
<organism evidence="3">
    <name type="scientific">freshwater metagenome</name>
    <dbReference type="NCBI Taxonomy" id="449393"/>
    <lineage>
        <taxon>unclassified sequences</taxon>
        <taxon>metagenomes</taxon>
        <taxon>ecological metagenomes</taxon>
    </lineage>
</organism>
<evidence type="ECO:0000256" key="2">
    <source>
        <dbReference type="SAM" id="Phobius"/>
    </source>
</evidence>
<dbReference type="EMBL" id="CAEZWM010000067">
    <property type="protein sequence ID" value="CAB4655930.1"/>
    <property type="molecule type" value="Genomic_DNA"/>
</dbReference>
<evidence type="ECO:0000313" key="3">
    <source>
        <dbReference type="EMBL" id="CAB4655930.1"/>
    </source>
</evidence>
<name>A0A6J6L1T2_9ZZZZ</name>
<gene>
    <name evidence="3" type="ORF">UFOPK2242_00676</name>
</gene>
<proteinExistence type="predicted"/>
<protein>
    <submittedName>
        <fullName evidence="3">Unannotated protein</fullName>
    </submittedName>
</protein>
<keyword evidence="2" id="KW-1133">Transmembrane helix</keyword>
<keyword evidence="2" id="KW-0472">Membrane</keyword>
<sequence>MRARSRIGSASRTSGAHSKSAGALSAIVMGLVLVAGACGGGSGQAEKVSSSGTRLLAASSLKSGASDAVSYSAESSGGDGSTARESFSRRGEDSVVTAEYDSGGRLEVRRVGGEFYVLSSLDIVGATPMWVHVANDADRTFILSLLGSDYVAPTPKEASTILSGGVLNVRALKAKAGQRVLTVTARSVGERPSEISIDRSEALFLGRVASLWSGKTKVGERTYRSALWGDAVPAIMAPAGASEFNGVFDSQVLKLAEPLRRRPMTLPANWGIRAVVGLSTGQGNGVCQEVLTLYAPPAPARISDDYLAVYLEPTGCSTPRANGSADFVAGVNAGWIGKAPDGSTIGSLQVEGTSLRFRTSLDAKALASTLAVWGPL</sequence>
<feature type="transmembrane region" description="Helical" evidence="2">
    <location>
        <begin position="21"/>
        <end position="42"/>
    </location>
</feature>
<reference evidence="3" key="1">
    <citation type="submission" date="2020-05" db="EMBL/GenBank/DDBJ databases">
        <authorList>
            <person name="Chiriac C."/>
            <person name="Salcher M."/>
            <person name="Ghai R."/>
            <person name="Kavagutti S V."/>
        </authorList>
    </citation>
    <scope>NUCLEOTIDE SEQUENCE</scope>
</reference>
<feature type="region of interest" description="Disordered" evidence="1">
    <location>
        <begin position="70"/>
        <end position="93"/>
    </location>
</feature>